<feature type="region of interest" description="Disordered" evidence="1">
    <location>
        <begin position="155"/>
        <end position="180"/>
    </location>
</feature>
<evidence type="ECO:0000313" key="2">
    <source>
        <dbReference type="EMBL" id="GAD96730.1"/>
    </source>
</evidence>
<evidence type="ECO:0000256" key="1">
    <source>
        <dbReference type="SAM" id="MobiDB-lite"/>
    </source>
</evidence>
<feature type="compositionally biased region" description="Polar residues" evidence="1">
    <location>
        <begin position="576"/>
        <end position="592"/>
    </location>
</feature>
<dbReference type="Proteomes" id="UP000018001">
    <property type="component" value="Unassembled WGS sequence"/>
</dbReference>
<feature type="region of interest" description="Disordered" evidence="1">
    <location>
        <begin position="429"/>
        <end position="462"/>
    </location>
</feature>
<accession>V5I1T4</accession>
<feature type="compositionally biased region" description="Basic and acidic residues" evidence="1">
    <location>
        <begin position="594"/>
        <end position="604"/>
    </location>
</feature>
<dbReference type="EMBL" id="BAUL01000173">
    <property type="protein sequence ID" value="GAD96730.1"/>
    <property type="molecule type" value="Genomic_DNA"/>
</dbReference>
<proteinExistence type="predicted"/>
<dbReference type="OrthoDB" id="3437607at2759"/>
<dbReference type="InParanoid" id="V5I1T4"/>
<feature type="region of interest" description="Disordered" evidence="1">
    <location>
        <begin position="1"/>
        <end position="28"/>
    </location>
</feature>
<feature type="region of interest" description="Disordered" evidence="1">
    <location>
        <begin position="576"/>
        <end position="625"/>
    </location>
</feature>
<evidence type="ECO:0000313" key="3">
    <source>
        <dbReference type="Proteomes" id="UP000018001"/>
    </source>
</evidence>
<protein>
    <submittedName>
        <fullName evidence="2">Uncharacterized protein</fullName>
    </submittedName>
</protein>
<feature type="compositionally biased region" description="Basic and acidic residues" evidence="1">
    <location>
        <begin position="1"/>
        <end position="20"/>
    </location>
</feature>
<sequence length="730" mass="79305">MSDRDRSANGRVDERGEKAGRAQRSTGDDGGGVEVKLLRFVVDGFGLGGACCGPPAGGSLVLCTARSLHGTTSWAFHRSRDRYVEGLTRAGDGSGAVALKLKYLTDSDIDFHLQGILLRRGLVADFENLEIVSDDDMDEDDDEYMQFPRMYHKSDTSSSAAASTPDILPDTESGRGSYTSQWYQSASHGRSVVSQATSGGMSQLDGISLLDYTVLHIKDVFQGFPAHFFDGNGRLSTGNNRDLTALVAHCLHIKHTFGAPEHKNNKPGQKTHSSDTFQQILSTFPALAQCFASIPDLLSYSRLITSSIGSSRHLIAMARDKRPPRVPRVSRLPSHLCPSGNPTSECAKIVSARKPALVFGPPISGLRTGASVVKTGTPRKAIEKSQRAVDMAAGTRKLPESAQADFVLSQGLALEDPFLVLAPGKEIGRRRTSTKEPIAADAENISSGAPNSQPQSTDEDHQMTLSSILPGYLRASPYFETTYDRTKLSANAEISGNKILDFPSANAGSDQPAFSPFCKTDLGSTKPALTVRSGAQKLWSTDAGNYTASIQDTPPCSFTAPAKKDRVLSIHQLLNPQDAPENTKQPSASNAFSRPDRPKKDTHLMNRSKVFNYPISGPSPVGMSENEDEEQRAAAEVLTWLSADKQTVPSPQAAAEEARGWKFTFGKLTSEKLKRAQEESDNFKRRLEQMIADLGQNPDPDEETLAGYSRLLNPFVHDVHHRAPTPRYRF</sequence>
<dbReference type="AlphaFoldDB" id="V5I1T4"/>
<feature type="compositionally biased region" description="Polar residues" evidence="1">
    <location>
        <begin position="444"/>
        <end position="456"/>
    </location>
</feature>
<dbReference type="HOGENOM" id="CLU_379456_0_0_1"/>
<comment type="caution">
    <text evidence="2">The sequence shown here is derived from an EMBL/GenBank/DDBJ whole genome shotgun (WGS) entry which is preliminary data.</text>
</comment>
<keyword evidence="3" id="KW-1185">Reference proteome</keyword>
<reference evidence="3" key="1">
    <citation type="journal article" date="2014" name="Genome Announc.">
        <title>Draft genome sequence of the formaldehyde-resistant fungus Byssochlamys spectabilis No. 5 (anamorph Paecilomyces variotii No. 5) (NBRC109023).</title>
        <authorList>
            <person name="Oka T."/>
            <person name="Ekino K."/>
            <person name="Fukuda K."/>
            <person name="Nomura Y."/>
        </authorList>
    </citation>
    <scope>NUCLEOTIDE SEQUENCE [LARGE SCALE GENOMIC DNA]</scope>
    <source>
        <strain evidence="3">No. 5 / NBRC 109023</strain>
    </source>
</reference>
<gene>
    <name evidence="2" type="ORF">PVAR5_5395</name>
</gene>
<name>V5I1T4_BYSSN</name>
<organism evidence="2 3">
    <name type="scientific">Byssochlamys spectabilis (strain No. 5 / NBRC 109023)</name>
    <name type="common">Paecilomyces variotii</name>
    <dbReference type="NCBI Taxonomy" id="1356009"/>
    <lineage>
        <taxon>Eukaryota</taxon>
        <taxon>Fungi</taxon>
        <taxon>Dikarya</taxon>
        <taxon>Ascomycota</taxon>
        <taxon>Pezizomycotina</taxon>
        <taxon>Eurotiomycetes</taxon>
        <taxon>Eurotiomycetidae</taxon>
        <taxon>Eurotiales</taxon>
        <taxon>Thermoascaceae</taxon>
        <taxon>Paecilomyces</taxon>
    </lineage>
</organism>